<organism evidence="2 3">
    <name type="scientific">Chromobacterium violaceum</name>
    <dbReference type="NCBI Taxonomy" id="536"/>
    <lineage>
        <taxon>Bacteria</taxon>
        <taxon>Pseudomonadati</taxon>
        <taxon>Pseudomonadota</taxon>
        <taxon>Betaproteobacteria</taxon>
        <taxon>Neisseriales</taxon>
        <taxon>Chromobacteriaceae</taxon>
        <taxon>Chromobacterium</taxon>
    </lineage>
</organism>
<dbReference type="InterPro" id="IPR016032">
    <property type="entry name" value="Sig_transdc_resp-reg_C-effctor"/>
</dbReference>
<comment type="caution">
    <text evidence="2">The sequence shown here is derived from an EMBL/GenBank/DDBJ whole genome shotgun (WGS) entry which is preliminary data.</text>
</comment>
<name>A0AAX2MGK7_CHRVL</name>
<evidence type="ECO:0000259" key="1">
    <source>
        <dbReference type="SMART" id="SM00421"/>
    </source>
</evidence>
<dbReference type="Proteomes" id="UP000254029">
    <property type="component" value="Unassembled WGS sequence"/>
</dbReference>
<accession>A0AAX2MGK7</accession>
<evidence type="ECO:0000313" key="2">
    <source>
        <dbReference type="EMBL" id="SUY93249.1"/>
    </source>
</evidence>
<dbReference type="Pfam" id="PF00196">
    <property type="entry name" value="GerE"/>
    <property type="match status" value="1"/>
</dbReference>
<reference evidence="2 3" key="1">
    <citation type="submission" date="2018-06" db="EMBL/GenBank/DDBJ databases">
        <authorList>
            <consortium name="Pathogen Informatics"/>
            <person name="Doyle S."/>
        </authorList>
    </citation>
    <scope>NUCLEOTIDE SEQUENCE [LARGE SCALE GENOMIC DNA]</scope>
    <source>
        <strain evidence="2 3">NCTC8684</strain>
    </source>
</reference>
<dbReference type="RefSeq" id="WP_084194244.1">
    <property type="nucleotide sequence ID" value="NZ_JBHMEH010000177.1"/>
</dbReference>
<dbReference type="AlphaFoldDB" id="A0AAX2MGK7"/>
<sequence>MSDLPDLIKTQIDSSRHSCGVKNKTHQFLYAHSQYLSVVGASCLEEILGRHTYDLPINSVSEGHDYDAEDGIVLREERPVISLHCFRNGSIYNEITYIKEPLYSSSNKLEWVYFRTLNYLKVDTSNQVDEGKQGSESSREKVLKCLSNLTDKEFKILELFCAGKQPKEIAFATNTSVSTISKALARIKSSLNISNNFDIIRTMNANNMQPFLHSRASDNFGVVYMDIMRLP</sequence>
<gene>
    <name evidence="2" type="ORF">NCTC8684_04381</name>
</gene>
<proteinExistence type="predicted"/>
<dbReference type="InterPro" id="IPR000792">
    <property type="entry name" value="Tscrpt_reg_LuxR_C"/>
</dbReference>
<dbReference type="InterPro" id="IPR036388">
    <property type="entry name" value="WH-like_DNA-bd_sf"/>
</dbReference>
<dbReference type="GO" id="GO:0006355">
    <property type="term" value="P:regulation of DNA-templated transcription"/>
    <property type="evidence" value="ECO:0007669"/>
    <property type="project" value="InterPro"/>
</dbReference>
<dbReference type="SMART" id="SM00421">
    <property type="entry name" value="HTH_LUXR"/>
    <property type="match status" value="1"/>
</dbReference>
<feature type="domain" description="HTH luxR-type" evidence="1">
    <location>
        <begin position="146"/>
        <end position="203"/>
    </location>
</feature>
<dbReference type="GO" id="GO:0003677">
    <property type="term" value="F:DNA binding"/>
    <property type="evidence" value="ECO:0007669"/>
    <property type="project" value="InterPro"/>
</dbReference>
<dbReference type="Gene3D" id="1.10.10.10">
    <property type="entry name" value="Winged helix-like DNA-binding domain superfamily/Winged helix DNA-binding domain"/>
    <property type="match status" value="1"/>
</dbReference>
<dbReference type="EMBL" id="UIGR01000003">
    <property type="protein sequence ID" value="SUY93249.1"/>
    <property type="molecule type" value="Genomic_DNA"/>
</dbReference>
<protein>
    <submittedName>
        <fullName evidence="2">RNA polymerase sigma factor, sigma-70 family</fullName>
    </submittedName>
</protein>
<dbReference type="SUPFAM" id="SSF46894">
    <property type="entry name" value="C-terminal effector domain of the bipartite response regulators"/>
    <property type="match status" value="1"/>
</dbReference>
<evidence type="ECO:0000313" key="3">
    <source>
        <dbReference type="Proteomes" id="UP000254029"/>
    </source>
</evidence>